<gene>
    <name evidence="1" type="ORF">AADEFJLK_04706</name>
</gene>
<dbReference type="EMBL" id="PGFZ01000082">
    <property type="protein sequence ID" value="POZ49527.1"/>
    <property type="molecule type" value="Genomic_DNA"/>
</dbReference>
<reference evidence="1 2" key="1">
    <citation type="submission" date="2017-11" db="EMBL/GenBank/DDBJ databases">
        <title>Draft Genome Sequence of Methylobacter psychrotolerans Sph1T, an Obligate Methanotroph from Low-Temperature Environments.</title>
        <authorList>
            <person name="Oshkin I.Y."/>
            <person name="Miroshnikov K."/>
            <person name="Belova S.E."/>
            <person name="Korzhenkov A."/>
            <person name="Toshchakov S.V."/>
            <person name="Dedysh S.N."/>
        </authorList>
    </citation>
    <scope>NUCLEOTIDE SEQUENCE [LARGE SCALE GENOMIC DNA]</scope>
    <source>
        <strain evidence="1 2">Sph1</strain>
    </source>
</reference>
<dbReference type="AlphaFoldDB" id="A0A2S5CFI5"/>
<accession>A0A2S5CFI5</accession>
<dbReference type="RefSeq" id="WP_146054751.1">
    <property type="nucleotide sequence ID" value="NZ_PGFZ01000082.1"/>
</dbReference>
<organism evidence="1 2">
    <name type="scientific">Methylovulum psychrotolerans</name>
    <dbReference type="NCBI Taxonomy" id="1704499"/>
    <lineage>
        <taxon>Bacteria</taxon>
        <taxon>Pseudomonadati</taxon>
        <taxon>Pseudomonadota</taxon>
        <taxon>Gammaproteobacteria</taxon>
        <taxon>Methylococcales</taxon>
        <taxon>Methylococcaceae</taxon>
        <taxon>Methylovulum</taxon>
    </lineage>
</organism>
<sequence length="79" mass="9062">MPTHLPERLVCGPIDQQNTLIQYFRPAVDHLSGLSIKFGTYRKIMSHRLKFRLDWVDEDGAEGAPTYKCRFSYPPPPSA</sequence>
<protein>
    <submittedName>
        <fullName evidence="1">Uncharacterized protein</fullName>
    </submittedName>
</protein>
<evidence type="ECO:0000313" key="2">
    <source>
        <dbReference type="Proteomes" id="UP000237423"/>
    </source>
</evidence>
<comment type="caution">
    <text evidence="1">The sequence shown here is derived from an EMBL/GenBank/DDBJ whole genome shotgun (WGS) entry which is preliminary data.</text>
</comment>
<proteinExistence type="predicted"/>
<evidence type="ECO:0000313" key="1">
    <source>
        <dbReference type="EMBL" id="POZ49527.1"/>
    </source>
</evidence>
<name>A0A2S5CFI5_9GAMM</name>
<dbReference type="Proteomes" id="UP000237423">
    <property type="component" value="Unassembled WGS sequence"/>
</dbReference>